<proteinExistence type="predicted"/>
<comment type="caution">
    <text evidence="1">The sequence shown here is derived from an EMBL/GenBank/DDBJ whole genome shotgun (WGS) entry which is preliminary data.</text>
</comment>
<dbReference type="EMBL" id="JAKUML010000001">
    <property type="protein sequence ID" value="MCJ8145404.1"/>
    <property type="molecule type" value="Genomic_DNA"/>
</dbReference>
<dbReference type="AlphaFoldDB" id="A0A9X2B7W0"/>
<reference evidence="1" key="1">
    <citation type="submission" date="2022-02" db="EMBL/GenBank/DDBJ databases">
        <title>Acinetobacter A3.8 sp. nov., isolated from Sediment (Zhairuo Island).</title>
        <authorList>
            <person name="Zheng K."/>
        </authorList>
    </citation>
    <scope>NUCLEOTIDE SEQUENCE</scope>
    <source>
        <strain evidence="1">A3.8</strain>
    </source>
</reference>
<protein>
    <submittedName>
        <fullName evidence="1">Uncharacterized protein</fullName>
    </submittedName>
</protein>
<gene>
    <name evidence="1" type="ORF">MKI79_00460</name>
</gene>
<evidence type="ECO:0000313" key="1">
    <source>
        <dbReference type="EMBL" id="MCJ8145404.1"/>
    </source>
</evidence>
<sequence length="89" mass="10625">MLELSEKVKILKDYLVEIGDTHADRFKTDIVFYFNEFEDEQSCDFQFLNRLNSKEEIHSVIDHLISKIALKFDEDEEQLSDFIFYALNP</sequence>
<organism evidence="1 2">
    <name type="scientific">Acinetobacter sedimenti</name>
    <dbReference type="NCBI Taxonomy" id="2919922"/>
    <lineage>
        <taxon>Bacteria</taxon>
        <taxon>Pseudomonadati</taxon>
        <taxon>Pseudomonadota</taxon>
        <taxon>Gammaproteobacteria</taxon>
        <taxon>Moraxellales</taxon>
        <taxon>Moraxellaceae</taxon>
        <taxon>Acinetobacter</taxon>
    </lineage>
</organism>
<keyword evidence="2" id="KW-1185">Reference proteome</keyword>
<dbReference type="Proteomes" id="UP001139701">
    <property type="component" value="Unassembled WGS sequence"/>
</dbReference>
<accession>A0A9X2B7W0</accession>
<dbReference type="RefSeq" id="WP_241570001.1">
    <property type="nucleotide sequence ID" value="NZ_JAKUML010000001.1"/>
</dbReference>
<name>A0A9X2B7W0_9GAMM</name>
<evidence type="ECO:0000313" key="2">
    <source>
        <dbReference type="Proteomes" id="UP001139701"/>
    </source>
</evidence>